<organism evidence="11 12">
    <name type="scientific">Tepidiphilus thermophilus</name>
    <dbReference type="NCBI Taxonomy" id="876478"/>
    <lineage>
        <taxon>Bacteria</taxon>
        <taxon>Pseudomonadati</taxon>
        <taxon>Pseudomonadota</taxon>
        <taxon>Hydrogenophilia</taxon>
        <taxon>Hydrogenophilales</taxon>
        <taxon>Hydrogenophilaceae</taxon>
        <taxon>Tepidiphilus</taxon>
    </lineage>
</organism>
<evidence type="ECO:0000256" key="6">
    <source>
        <dbReference type="ARBA" id="ARBA00023209"/>
    </source>
</evidence>
<evidence type="ECO:0000256" key="3">
    <source>
        <dbReference type="ARBA" id="ARBA00022516"/>
    </source>
</evidence>
<dbReference type="InterPro" id="IPR012281">
    <property type="entry name" value="Phospholipid_synth_PlsX-like"/>
</dbReference>
<dbReference type="PANTHER" id="PTHR30100:SF1">
    <property type="entry name" value="PHOSPHATE ACYLTRANSFERASE"/>
    <property type="match status" value="1"/>
</dbReference>
<dbReference type="NCBIfam" id="TIGR00182">
    <property type="entry name" value="plsX"/>
    <property type="match status" value="1"/>
</dbReference>
<keyword evidence="12" id="KW-1185">Reference proteome</keyword>
<evidence type="ECO:0000256" key="1">
    <source>
        <dbReference type="ARBA" id="ARBA00001232"/>
    </source>
</evidence>
<keyword evidence="7 10" id="KW-1208">Phospholipid metabolism</keyword>
<dbReference type="HAMAP" id="MF_00019">
    <property type="entry name" value="PlsX"/>
    <property type="match status" value="1"/>
</dbReference>
<dbReference type="GO" id="GO:0008654">
    <property type="term" value="P:phospholipid biosynthetic process"/>
    <property type="evidence" value="ECO:0007669"/>
    <property type="project" value="UniProtKB-KW"/>
</dbReference>
<comment type="function">
    <text evidence="10">Catalyzes the reversible formation of acyl-phosphate (acyl-PO(4)) from acyl-[acyl-carrier-protein] (acyl-ACP). This enzyme utilizes acyl-ACP as fatty acyl donor, but not acyl-CoA.</text>
</comment>
<evidence type="ECO:0000256" key="2">
    <source>
        <dbReference type="ARBA" id="ARBA00022490"/>
    </source>
</evidence>
<reference evidence="12" key="1">
    <citation type="submission" date="2015-08" db="EMBL/GenBank/DDBJ databases">
        <authorList>
            <person name="Babu N.S."/>
            <person name="Beckwith C.J."/>
            <person name="Beseler K.G."/>
            <person name="Brison A."/>
            <person name="Carone J.V."/>
            <person name="Caskin T.P."/>
            <person name="Diamond M."/>
            <person name="Durham M.E."/>
            <person name="Foxe J.M."/>
            <person name="Go M."/>
            <person name="Henderson B.A."/>
            <person name="Jones I.B."/>
            <person name="McGettigan J.A."/>
            <person name="Micheletti S.J."/>
            <person name="Nasrallah M.E."/>
            <person name="Ortiz D."/>
            <person name="Piller C.R."/>
            <person name="Privatt S.R."/>
            <person name="Schneider S.L."/>
            <person name="Sharp S."/>
            <person name="Smith T.C."/>
            <person name="Stanton J.D."/>
            <person name="Ullery H.E."/>
            <person name="Wilson R.J."/>
            <person name="Serrano M.G."/>
            <person name="Buck G."/>
            <person name="Lee V."/>
            <person name="Wang Y."/>
            <person name="Carvalho R."/>
            <person name="Voegtly L."/>
            <person name="Shi R."/>
            <person name="Duckworth R."/>
            <person name="Johnson A."/>
            <person name="Loviza R."/>
            <person name="Walstead R."/>
            <person name="Shah Z."/>
            <person name="Kiflezghi M."/>
            <person name="Wade K."/>
            <person name="Ball S.L."/>
            <person name="Bradley K.W."/>
            <person name="Asai D.J."/>
            <person name="Bowman C.A."/>
            <person name="Russell D.A."/>
            <person name="Pope W.H."/>
            <person name="Jacobs-Sera D."/>
            <person name="Hendrix R.W."/>
            <person name="Hatfull G.F."/>
        </authorList>
    </citation>
    <scope>NUCLEOTIDE SEQUENCE [LARGE SCALE GENOMIC DNA]</scope>
    <source>
        <strain evidence="12">JCM 19170</strain>
    </source>
</reference>
<accession>A0A0K6IXQ9</accession>
<comment type="subunit">
    <text evidence="9 10">Homodimer. Probably interacts with PlsY.</text>
</comment>
<comment type="subcellular location">
    <subcellularLocation>
        <location evidence="10">Cytoplasm</location>
    </subcellularLocation>
    <text evidence="10">Associated with the membrane possibly through PlsY.</text>
</comment>
<keyword evidence="4 10" id="KW-0808">Transferase</keyword>
<name>A0A0K6IXQ9_9PROT</name>
<keyword evidence="2 10" id="KW-0963">Cytoplasm</keyword>
<keyword evidence="3 10" id="KW-0444">Lipid biosynthesis</keyword>
<evidence type="ECO:0000256" key="4">
    <source>
        <dbReference type="ARBA" id="ARBA00022679"/>
    </source>
</evidence>
<evidence type="ECO:0000313" key="11">
    <source>
        <dbReference type="EMBL" id="CUB07911.1"/>
    </source>
</evidence>
<dbReference type="GO" id="GO:0005737">
    <property type="term" value="C:cytoplasm"/>
    <property type="evidence" value="ECO:0007669"/>
    <property type="project" value="UniProtKB-SubCell"/>
</dbReference>
<dbReference type="OrthoDB" id="9806408at2"/>
<evidence type="ECO:0000256" key="8">
    <source>
        <dbReference type="ARBA" id="ARBA00024069"/>
    </source>
</evidence>
<evidence type="ECO:0000313" key="12">
    <source>
        <dbReference type="Proteomes" id="UP000182108"/>
    </source>
</evidence>
<dbReference type="PIRSF" id="PIRSF002465">
    <property type="entry name" value="Phsphlp_syn_PlsX"/>
    <property type="match status" value="1"/>
</dbReference>
<comment type="pathway">
    <text evidence="10">Lipid metabolism; phospholipid metabolism.</text>
</comment>
<sequence length="352" mass="37461">MTDSESEGSLVLAVDCMGGDHGPQVTLPAIEAFLRRRPGVSVLAVGQPEALEAEVARLRRRFGGRIELAPASQVVGMDEAPTSAMRNKKDSSLRVAIEQIKAGRAQAAVSAGNTGALMSIARFVLKTLPGIDRPAIATVLPARGSRVWVLDLGANVDCTAEHLRQFGIMGSLLVSAVEQVERPRVGLLNIGTEDIKGNQVVREAAALLRTTDLNFVGNVEDIYSGQADVVVCDGFVGNVALKTTEGLAQMLALILREEFNRNLLTRLMGLAAYPVLKHFKARVDPRRYNGAVLVGLRGVVVKSHGGADAYAFGQALDRAAEAAAHRLVERIEQKMAGAWPRAASPVTEVSSS</sequence>
<dbReference type="UniPathway" id="UPA00085"/>
<protein>
    <recommendedName>
        <fullName evidence="8 10">Phosphate acyltransferase</fullName>
        <ecNumber evidence="8 10">2.3.1.274</ecNumber>
    </recommendedName>
    <alternativeName>
        <fullName evidence="10">Acyl-ACP phosphotransacylase</fullName>
    </alternativeName>
    <alternativeName>
        <fullName evidence="10">Acyl-[acyl-carrier-protein]--phosphate acyltransferase</fullName>
    </alternativeName>
    <alternativeName>
        <fullName evidence="10">Phosphate-acyl-ACP acyltransferase</fullName>
    </alternativeName>
</protein>
<keyword evidence="5 10" id="KW-0443">Lipid metabolism</keyword>
<gene>
    <name evidence="10" type="primary">plsX</name>
    <name evidence="11" type="ORF">Ga0061068_11425</name>
</gene>
<dbReference type="InterPro" id="IPR003664">
    <property type="entry name" value="FA_synthesis"/>
</dbReference>
<comment type="catalytic activity">
    <reaction evidence="1 10">
        <text>a fatty acyl-[ACP] + phosphate = an acyl phosphate + holo-[ACP]</text>
        <dbReference type="Rhea" id="RHEA:42292"/>
        <dbReference type="Rhea" id="RHEA-COMP:9685"/>
        <dbReference type="Rhea" id="RHEA-COMP:14125"/>
        <dbReference type="ChEBI" id="CHEBI:43474"/>
        <dbReference type="ChEBI" id="CHEBI:59918"/>
        <dbReference type="ChEBI" id="CHEBI:64479"/>
        <dbReference type="ChEBI" id="CHEBI:138651"/>
        <dbReference type="EC" id="2.3.1.274"/>
    </reaction>
</comment>
<evidence type="ECO:0000256" key="9">
    <source>
        <dbReference type="ARBA" id="ARBA00046608"/>
    </source>
</evidence>
<keyword evidence="11" id="KW-0012">Acyltransferase</keyword>
<proteinExistence type="inferred from homology"/>
<evidence type="ECO:0000256" key="7">
    <source>
        <dbReference type="ARBA" id="ARBA00023264"/>
    </source>
</evidence>
<dbReference type="GO" id="GO:0043811">
    <property type="term" value="F:phosphate:acyl-[acyl carrier protein] acyltransferase activity"/>
    <property type="evidence" value="ECO:0007669"/>
    <property type="project" value="UniProtKB-UniRule"/>
</dbReference>
<keyword evidence="6 10" id="KW-0594">Phospholipid biosynthesis</keyword>
<dbReference type="Pfam" id="PF02504">
    <property type="entry name" value="FA_synthesis"/>
    <property type="match status" value="1"/>
</dbReference>
<evidence type="ECO:0000256" key="5">
    <source>
        <dbReference type="ARBA" id="ARBA00023098"/>
    </source>
</evidence>
<dbReference type="EMBL" id="CYHH01000014">
    <property type="protein sequence ID" value="CUB07911.1"/>
    <property type="molecule type" value="Genomic_DNA"/>
</dbReference>
<evidence type="ECO:0000256" key="10">
    <source>
        <dbReference type="HAMAP-Rule" id="MF_00019"/>
    </source>
</evidence>
<dbReference type="Proteomes" id="UP000182108">
    <property type="component" value="Unassembled WGS sequence"/>
</dbReference>
<dbReference type="RefSeq" id="WP_055424164.1">
    <property type="nucleotide sequence ID" value="NZ_CYHH01000014.1"/>
</dbReference>
<comment type="similarity">
    <text evidence="10">Belongs to the PlsX family.</text>
</comment>
<dbReference type="EC" id="2.3.1.274" evidence="8 10"/>
<dbReference type="SUPFAM" id="SSF53659">
    <property type="entry name" value="Isocitrate/Isopropylmalate dehydrogenase-like"/>
    <property type="match status" value="1"/>
</dbReference>
<dbReference type="PANTHER" id="PTHR30100">
    <property type="entry name" value="FATTY ACID/PHOSPHOLIPID SYNTHESIS PROTEIN PLSX"/>
    <property type="match status" value="1"/>
</dbReference>
<dbReference type="GO" id="GO:0006633">
    <property type="term" value="P:fatty acid biosynthetic process"/>
    <property type="evidence" value="ECO:0007669"/>
    <property type="project" value="UniProtKB-UniRule"/>
</dbReference>
<dbReference type="AlphaFoldDB" id="A0A0K6IXQ9"/>
<dbReference type="Gene3D" id="3.40.718.10">
    <property type="entry name" value="Isopropylmalate Dehydrogenase"/>
    <property type="match status" value="1"/>
</dbReference>